<keyword evidence="2" id="KW-1185">Reference proteome</keyword>
<accession>A0AAW9R819</accession>
<evidence type="ECO:0000313" key="2">
    <source>
        <dbReference type="Proteomes" id="UP001359886"/>
    </source>
</evidence>
<name>A0AAW9R819_9GAMM</name>
<dbReference type="RefSeq" id="WP_354696138.1">
    <property type="nucleotide sequence ID" value="NZ_JAZHOG010000010.1"/>
</dbReference>
<dbReference type="EMBL" id="JAZHOG010000010">
    <property type="protein sequence ID" value="MEJ8568814.1"/>
    <property type="molecule type" value="Genomic_DNA"/>
</dbReference>
<dbReference type="InterPro" id="IPR025855">
    <property type="entry name" value="Replic_Relax"/>
</dbReference>
<protein>
    <submittedName>
        <fullName evidence="1">Replication-relaxation family protein</fullName>
    </submittedName>
</protein>
<comment type="caution">
    <text evidence="1">The sequence shown here is derived from an EMBL/GenBank/DDBJ whole genome shotgun (WGS) entry which is preliminary data.</text>
</comment>
<dbReference type="Proteomes" id="UP001359886">
    <property type="component" value="Unassembled WGS sequence"/>
</dbReference>
<reference evidence="1 2" key="1">
    <citation type="submission" date="2024-02" db="EMBL/GenBank/DDBJ databases">
        <title>A novel Wenzhouxiangellaceae bacterium, isolated from coastal sediments.</title>
        <authorList>
            <person name="Du Z.-J."/>
            <person name="Ye Y.-Q."/>
            <person name="Zhang X.-Y."/>
        </authorList>
    </citation>
    <scope>NUCLEOTIDE SEQUENCE [LARGE SCALE GENOMIC DNA]</scope>
    <source>
        <strain evidence="1 2">CH-27</strain>
    </source>
</reference>
<proteinExistence type="predicted"/>
<dbReference type="AlphaFoldDB" id="A0AAW9R819"/>
<evidence type="ECO:0000313" key="1">
    <source>
        <dbReference type="EMBL" id="MEJ8568814.1"/>
    </source>
</evidence>
<sequence length="311" mass="36284">MEIKKIHLDLCELIHLNGGYITTALLHELARIKGIARQKANTYTAKNVCDMKNDLGLIHRPPEFDKVKDSYQNPSLYALTDKAIRILKEIGRFNEYAPSPHGWIKHQMMTATLYQIFQISAHESGIKFVPQHQLMPKKPHIWVNESKKIKVIPDAVFMLEYEDHPAAFFLEIDRGTEKGVSTGHKTWGKSIKYYQQIFKKKLYSQILDLPENHQAYLATVTTSALMHKKILKTIARYFKGGSAFLLTYTTRAFGHLPTDYFPPRYFDILNESFERHEYPPIKLNRRAIKTLKSDSYSTIIPRQILRKWYKE</sequence>
<dbReference type="Pfam" id="PF13814">
    <property type="entry name" value="Replic_Relax"/>
    <property type="match status" value="1"/>
</dbReference>
<gene>
    <name evidence="1" type="ORF">V3330_14365</name>
</gene>
<organism evidence="1 2">
    <name type="scientific">Elongatibacter sediminis</name>
    <dbReference type="NCBI Taxonomy" id="3119006"/>
    <lineage>
        <taxon>Bacteria</taxon>
        <taxon>Pseudomonadati</taxon>
        <taxon>Pseudomonadota</taxon>
        <taxon>Gammaproteobacteria</taxon>
        <taxon>Chromatiales</taxon>
        <taxon>Wenzhouxiangellaceae</taxon>
        <taxon>Elongatibacter</taxon>
    </lineage>
</organism>